<dbReference type="AlphaFoldDB" id="A0A2T7NRW1"/>
<keyword evidence="5" id="KW-0812">Transmembrane</keyword>
<dbReference type="GO" id="GO:0016758">
    <property type="term" value="F:hexosyltransferase activity"/>
    <property type="evidence" value="ECO:0007669"/>
    <property type="project" value="InterPro"/>
</dbReference>
<feature type="compositionally biased region" description="Basic and acidic residues" evidence="11">
    <location>
        <begin position="16"/>
        <end position="105"/>
    </location>
</feature>
<feature type="region of interest" description="Disordered" evidence="11">
    <location>
        <begin position="1"/>
        <end position="128"/>
    </location>
</feature>
<evidence type="ECO:0000256" key="6">
    <source>
        <dbReference type="ARBA" id="ARBA00022968"/>
    </source>
</evidence>
<dbReference type="OrthoDB" id="2139606at2759"/>
<evidence type="ECO:0008006" key="14">
    <source>
        <dbReference type="Google" id="ProtNLM"/>
    </source>
</evidence>
<dbReference type="Gene3D" id="3.90.550.50">
    <property type="match status" value="1"/>
</dbReference>
<feature type="compositionally biased region" description="Polar residues" evidence="11">
    <location>
        <begin position="445"/>
        <end position="462"/>
    </location>
</feature>
<dbReference type="Pfam" id="PF01762">
    <property type="entry name" value="Galactosyl_T"/>
    <property type="match status" value="1"/>
</dbReference>
<protein>
    <recommendedName>
        <fullName evidence="14">Hexosyltransferase</fullName>
    </recommendedName>
</protein>
<dbReference type="EMBL" id="PZQS01000010">
    <property type="protein sequence ID" value="PVD23909.1"/>
    <property type="molecule type" value="Genomic_DNA"/>
</dbReference>
<evidence type="ECO:0000256" key="1">
    <source>
        <dbReference type="ARBA" id="ARBA00004323"/>
    </source>
</evidence>
<feature type="region of interest" description="Disordered" evidence="11">
    <location>
        <begin position="435"/>
        <end position="465"/>
    </location>
</feature>
<keyword evidence="9" id="KW-0472">Membrane</keyword>
<comment type="similarity">
    <text evidence="2">Belongs to the glycosyltransferase 31 family.</text>
</comment>
<organism evidence="12 13">
    <name type="scientific">Pomacea canaliculata</name>
    <name type="common">Golden apple snail</name>
    <dbReference type="NCBI Taxonomy" id="400727"/>
    <lineage>
        <taxon>Eukaryota</taxon>
        <taxon>Metazoa</taxon>
        <taxon>Spiralia</taxon>
        <taxon>Lophotrochozoa</taxon>
        <taxon>Mollusca</taxon>
        <taxon>Gastropoda</taxon>
        <taxon>Caenogastropoda</taxon>
        <taxon>Architaenioglossa</taxon>
        <taxon>Ampullarioidea</taxon>
        <taxon>Ampullariidae</taxon>
        <taxon>Pomacea</taxon>
    </lineage>
</organism>
<feature type="compositionally biased region" description="Low complexity" evidence="11">
    <location>
        <begin position="1"/>
        <end position="13"/>
    </location>
</feature>
<dbReference type="GO" id="GO:0000139">
    <property type="term" value="C:Golgi membrane"/>
    <property type="evidence" value="ECO:0007669"/>
    <property type="project" value="UniProtKB-SubCell"/>
</dbReference>
<evidence type="ECO:0000313" key="12">
    <source>
        <dbReference type="EMBL" id="PVD23909.1"/>
    </source>
</evidence>
<dbReference type="PANTHER" id="PTHR11214">
    <property type="entry name" value="BETA-1,3-N-ACETYLGLUCOSAMINYLTRANSFERASE"/>
    <property type="match status" value="1"/>
</dbReference>
<keyword evidence="4" id="KW-0808">Transferase</keyword>
<dbReference type="FunFam" id="3.90.550.50:FF:000001">
    <property type="entry name" value="Hexosyltransferase"/>
    <property type="match status" value="1"/>
</dbReference>
<evidence type="ECO:0000256" key="8">
    <source>
        <dbReference type="ARBA" id="ARBA00023034"/>
    </source>
</evidence>
<feature type="region of interest" description="Disordered" evidence="11">
    <location>
        <begin position="531"/>
        <end position="575"/>
    </location>
</feature>
<name>A0A2T7NRW1_POMCA</name>
<keyword evidence="13" id="KW-1185">Reference proteome</keyword>
<evidence type="ECO:0000256" key="11">
    <source>
        <dbReference type="SAM" id="MobiDB-lite"/>
    </source>
</evidence>
<dbReference type="PANTHER" id="PTHR11214:SF314">
    <property type="entry name" value="HEXOSYLTRANSFERASE"/>
    <property type="match status" value="1"/>
</dbReference>
<keyword evidence="7" id="KW-1133">Transmembrane helix</keyword>
<evidence type="ECO:0000256" key="4">
    <source>
        <dbReference type="ARBA" id="ARBA00022679"/>
    </source>
</evidence>
<dbReference type="InterPro" id="IPR002659">
    <property type="entry name" value="Glyco_trans_31"/>
</dbReference>
<comment type="subcellular location">
    <subcellularLocation>
        <location evidence="1">Golgi apparatus membrane</location>
        <topology evidence="1">Single-pass type II membrane protein</topology>
    </subcellularLocation>
</comment>
<feature type="compositionally biased region" description="Low complexity" evidence="11">
    <location>
        <begin position="560"/>
        <end position="569"/>
    </location>
</feature>
<dbReference type="GO" id="GO:0006493">
    <property type="term" value="P:protein O-linked glycosylation"/>
    <property type="evidence" value="ECO:0007669"/>
    <property type="project" value="TreeGrafter"/>
</dbReference>
<keyword evidence="8" id="KW-0333">Golgi apparatus</keyword>
<sequence length="575" mass="64342">MQSSNKEQSSNKQRSTKKEKFSKEKQSSKKEQFSKEKQSSKKEQFSKEKQSSRKEQSSKEKQSSKKEQSSKEKQSSKKEQSSKEKQSSKKEQSSKEKQSSKKEQPSTEQPFTEDQSLPHLTQLPPRYVSPQQWEECKFRIDSLESWREEVCGSSSPVDLRPDMCDDCFNTTVPLLIDAPSVCDVSNSDERLEVLFLISSLHDHFDHRAKIRNNWGDVTANNTANFRLVFLLGTSPNADVMSKVKKEASVFGDMLVGHFNDHYFNLTFKTMMGVNWAVKYCSHASFFTKMDDDVWINIDALLAMLDDFRDDLQEAIGGQCFQRASVKRHEQSKWYVSRQYYPKKLYPPYCYGFAYVGGMAVLEQVFAVSRHVPFFFVDDVYVGMALQQVGFGVIKIPGFTDQGYSCWERDIDNIAVHNASEWQVVSRCTRPAFLEASRPSKHTKDSTPSPQITVKSSPSSQTNPPLKSILPLKRILLLRPQMTSTSDSDCTRPCGLTQVTDAATRPAGFPLSAISTQHRLYLAVVASENEPAANVGAQPGGGTDAQNPAGGSPASDTTASTTGETTTEGGEPPPPP</sequence>
<gene>
    <name evidence="12" type="ORF">C0Q70_17184</name>
</gene>
<evidence type="ECO:0000256" key="9">
    <source>
        <dbReference type="ARBA" id="ARBA00023136"/>
    </source>
</evidence>
<keyword evidence="10" id="KW-0325">Glycoprotein</keyword>
<evidence type="ECO:0000313" key="13">
    <source>
        <dbReference type="Proteomes" id="UP000245119"/>
    </source>
</evidence>
<comment type="caution">
    <text evidence="12">The sequence shown here is derived from an EMBL/GenBank/DDBJ whole genome shotgun (WGS) entry which is preliminary data.</text>
</comment>
<dbReference type="Proteomes" id="UP000245119">
    <property type="component" value="Linkage Group LG10"/>
</dbReference>
<keyword evidence="3" id="KW-0328">Glycosyltransferase</keyword>
<reference evidence="12 13" key="1">
    <citation type="submission" date="2018-04" db="EMBL/GenBank/DDBJ databases">
        <title>The genome of golden apple snail Pomacea canaliculata provides insight into stress tolerance and invasive adaptation.</title>
        <authorList>
            <person name="Liu C."/>
            <person name="Liu B."/>
            <person name="Ren Y."/>
            <person name="Zhang Y."/>
            <person name="Wang H."/>
            <person name="Li S."/>
            <person name="Jiang F."/>
            <person name="Yin L."/>
            <person name="Zhang G."/>
            <person name="Qian W."/>
            <person name="Fan W."/>
        </authorList>
    </citation>
    <scope>NUCLEOTIDE SEQUENCE [LARGE SCALE GENOMIC DNA]</scope>
    <source>
        <strain evidence="12">SZHN2017</strain>
        <tissue evidence="12">Muscle</tissue>
    </source>
</reference>
<evidence type="ECO:0000256" key="10">
    <source>
        <dbReference type="ARBA" id="ARBA00023180"/>
    </source>
</evidence>
<feature type="compositionally biased region" description="Polar residues" evidence="11">
    <location>
        <begin position="106"/>
        <end position="119"/>
    </location>
</feature>
<evidence type="ECO:0000256" key="7">
    <source>
        <dbReference type="ARBA" id="ARBA00022989"/>
    </source>
</evidence>
<accession>A0A2T7NRW1</accession>
<proteinExistence type="inferred from homology"/>
<evidence type="ECO:0000256" key="3">
    <source>
        <dbReference type="ARBA" id="ARBA00022676"/>
    </source>
</evidence>
<evidence type="ECO:0000256" key="2">
    <source>
        <dbReference type="ARBA" id="ARBA00008661"/>
    </source>
</evidence>
<evidence type="ECO:0000256" key="5">
    <source>
        <dbReference type="ARBA" id="ARBA00022692"/>
    </source>
</evidence>
<keyword evidence="6" id="KW-0735">Signal-anchor</keyword>